<sequence>MPKSRSLHERIAFWSCLALMVAGAAALTASVWHCQVPKTGQTGSSSVVDILKASKAEAGTIDDVSQSLLTNGRNSLVVRPSASYEEEGLALEEVNPNDEGNDLDRRDRLGLDRPEFLPPDPDAPAAGSPVVLSEVNSATSVEGVEVPSLCSEAPWVEHQVAKGESLGDIAQKYGVPVSAIMTVNGIKNANRLTCGQVLIVPKGSDAIDDALAEVKFRAAQKASEKQKADPIAWTNYTVAAGDSLWSIAAKFNLSVDSILGANTMKKPDMLRPGMALRIPNQDGLVVKVQKGTTLPALAKKYDVSETAMRMANNIPANGKLTVGAELFIPGASATVAACKAASASGGFITKAPQAATAAAVASVGKGKFAWPLRGRINSPFGWRIHPIAKRRWFHTGIDIQGARHTPIRAARAGQVIFAGWMNGYGRVVVTRHDSVSSTLYAHAQTLKVCKGQQVSAGQVIATVGTSGRSTGPHLHFEIRLNNKPTNPMSYLR</sequence>
<keyword evidence="6" id="KW-1185">Reference proteome</keyword>
<protein>
    <submittedName>
        <fullName evidence="5">Metalloendopeptidase-like membrane protein</fullName>
    </submittedName>
</protein>
<dbReference type="Gene3D" id="2.70.70.10">
    <property type="entry name" value="Glucose Permease (Domain IIA)"/>
    <property type="match status" value="1"/>
</dbReference>
<dbReference type="CDD" id="cd00118">
    <property type="entry name" value="LysM"/>
    <property type="match status" value="3"/>
</dbReference>
<feature type="signal peptide" evidence="3">
    <location>
        <begin position="1"/>
        <end position="24"/>
    </location>
</feature>
<dbReference type="PANTHER" id="PTHR21666:SF289">
    <property type="entry name" value="L-ALA--D-GLU ENDOPEPTIDASE"/>
    <property type="match status" value="1"/>
</dbReference>
<dbReference type="InterPro" id="IPR050570">
    <property type="entry name" value="Cell_wall_metabolism_enzyme"/>
</dbReference>
<dbReference type="SUPFAM" id="SSF51261">
    <property type="entry name" value="Duplicated hybrid motif"/>
    <property type="match status" value="1"/>
</dbReference>
<keyword evidence="1 3" id="KW-0732">Signal</keyword>
<dbReference type="PANTHER" id="PTHR21666">
    <property type="entry name" value="PEPTIDASE-RELATED"/>
    <property type="match status" value="1"/>
</dbReference>
<feature type="compositionally biased region" description="Acidic residues" evidence="2">
    <location>
        <begin position="88"/>
        <end position="101"/>
    </location>
</feature>
<dbReference type="GO" id="GO:0004222">
    <property type="term" value="F:metalloendopeptidase activity"/>
    <property type="evidence" value="ECO:0007669"/>
    <property type="project" value="TreeGrafter"/>
</dbReference>
<dbReference type="SMART" id="SM00257">
    <property type="entry name" value="LysM"/>
    <property type="match status" value="3"/>
</dbReference>
<dbReference type="InterPro" id="IPR011055">
    <property type="entry name" value="Dup_hybrid_motif"/>
</dbReference>
<feature type="domain" description="LysM" evidence="4">
    <location>
        <begin position="234"/>
        <end position="278"/>
    </location>
</feature>
<dbReference type="InterPro" id="IPR018392">
    <property type="entry name" value="LysM"/>
</dbReference>
<name>H0UL45_9BACT</name>
<organism evidence="5 6">
    <name type="scientific">Jonquetella anthropi DSM 22815</name>
    <dbReference type="NCBI Taxonomy" id="885272"/>
    <lineage>
        <taxon>Bacteria</taxon>
        <taxon>Thermotogati</taxon>
        <taxon>Synergistota</taxon>
        <taxon>Synergistia</taxon>
        <taxon>Synergistales</taxon>
        <taxon>Dethiosulfovibrionaceae</taxon>
        <taxon>Jonquetella</taxon>
    </lineage>
</organism>
<feature type="chain" id="PRO_5003541964" evidence="3">
    <location>
        <begin position="25"/>
        <end position="492"/>
    </location>
</feature>
<evidence type="ECO:0000259" key="4">
    <source>
        <dbReference type="PROSITE" id="PS51782"/>
    </source>
</evidence>
<dbReference type="STRING" id="885272.JonanDRAFT_1033"/>
<feature type="domain" description="LysM" evidence="4">
    <location>
        <begin position="284"/>
        <end position="328"/>
    </location>
</feature>
<dbReference type="Gene3D" id="3.10.350.10">
    <property type="entry name" value="LysM domain"/>
    <property type="match status" value="3"/>
</dbReference>
<evidence type="ECO:0000313" key="5">
    <source>
        <dbReference type="EMBL" id="EHM13404.1"/>
    </source>
</evidence>
<feature type="compositionally biased region" description="Basic and acidic residues" evidence="2">
    <location>
        <begin position="102"/>
        <end position="115"/>
    </location>
</feature>
<dbReference type="Pfam" id="PF01551">
    <property type="entry name" value="Peptidase_M23"/>
    <property type="match status" value="1"/>
</dbReference>
<dbReference type="HOGENOM" id="CLU_029425_14_0_0"/>
<dbReference type="Proteomes" id="UP000003806">
    <property type="component" value="Chromosome"/>
</dbReference>
<evidence type="ECO:0000313" key="6">
    <source>
        <dbReference type="Proteomes" id="UP000003806"/>
    </source>
</evidence>
<dbReference type="SUPFAM" id="SSF54106">
    <property type="entry name" value="LysM domain"/>
    <property type="match status" value="2"/>
</dbReference>
<dbReference type="Pfam" id="PF01476">
    <property type="entry name" value="LysM"/>
    <property type="match status" value="3"/>
</dbReference>
<dbReference type="CDD" id="cd12797">
    <property type="entry name" value="M23_peptidase"/>
    <property type="match status" value="1"/>
</dbReference>
<reference evidence="5 6" key="1">
    <citation type="submission" date="2011-11" db="EMBL/GenBank/DDBJ databases">
        <title>The Noncontiguous Finished genome of Jonquetella anthropi DSM 22815.</title>
        <authorList>
            <consortium name="US DOE Joint Genome Institute (JGI-PGF)"/>
            <person name="Lucas S."/>
            <person name="Copeland A."/>
            <person name="Lapidus A."/>
            <person name="Glavina del Rio T."/>
            <person name="Dalin E."/>
            <person name="Tice H."/>
            <person name="Bruce D."/>
            <person name="Goodwin L."/>
            <person name="Pitluck S."/>
            <person name="Peters L."/>
            <person name="Mikhailova N."/>
            <person name="Held B."/>
            <person name="Kyrpides N."/>
            <person name="Mavromatis K."/>
            <person name="Ivanova N."/>
            <person name="Markowitz V."/>
            <person name="Cheng J.-F."/>
            <person name="Hugenholtz P."/>
            <person name="Woyke T."/>
            <person name="Wu D."/>
            <person name="Gronow S."/>
            <person name="Wellnitz S."/>
            <person name="Brambilla E."/>
            <person name="Klenk H.-P."/>
            <person name="Eisen J.A."/>
        </authorList>
    </citation>
    <scope>NUCLEOTIDE SEQUENCE [LARGE SCALE GENOMIC DNA]</scope>
    <source>
        <strain evidence="5 6">DSM 22815</strain>
    </source>
</reference>
<accession>H0UL45</accession>
<dbReference type="EMBL" id="CM001376">
    <property type="protein sequence ID" value="EHM13404.1"/>
    <property type="molecule type" value="Genomic_DNA"/>
</dbReference>
<evidence type="ECO:0000256" key="2">
    <source>
        <dbReference type="SAM" id="MobiDB-lite"/>
    </source>
</evidence>
<dbReference type="PROSITE" id="PS51782">
    <property type="entry name" value="LYSM"/>
    <property type="match status" value="3"/>
</dbReference>
<evidence type="ECO:0000256" key="1">
    <source>
        <dbReference type="ARBA" id="ARBA00022729"/>
    </source>
</evidence>
<dbReference type="eggNOG" id="COG1388">
    <property type="taxonomic scope" value="Bacteria"/>
</dbReference>
<dbReference type="InterPro" id="IPR036779">
    <property type="entry name" value="LysM_dom_sf"/>
</dbReference>
<feature type="region of interest" description="Disordered" evidence="2">
    <location>
        <begin position="88"/>
        <end position="127"/>
    </location>
</feature>
<proteinExistence type="predicted"/>
<gene>
    <name evidence="5" type="ORF">JonanDRAFT_1033</name>
</gene>
<dbReference type="RefSeq" id="WP_008523052.1">
    <property type="nucleotide sequence ID" value="NZ_CM001376.1"/>
</dbReference>
<dbReference type="eggNOG" id="COG0739">
    <property type="taxonomic scope" value="Bacteria"/>
</dbReference>
<feature type="domain" description="LysM" evidence="4">
    <location>
        <begin position="156"/>
        <end position="200"/>
    </location>
</feature>
<evidence type="ECO:0000256" key="3">
    <source>
        <dbReference type="SAM" id="SignalP"/>
    </source>
</evidence>
<dbReference type="AlphaFoldDB" id="H0UL45"/>
<dbReference type="InterPro" id="IPR016047">
    <property type="entry name" value="M23ase_b-sheet_dom"/>
</dbReference>